<sequence length="60" mass="6712">MGKFGIFNKLRELIAVISFSIFLWAVGLSEDEYLTSICEQGQALKEAQDGNSRNSNKKTN</sequence>
<evidence type="ECO:0000313" key="1">
    <source>
        <dbReference type="EMBL" id="KKK68516.1"/>
    </source>
</evidence>
<organism evidence="1">
    <name type="scientific">marine sediment metagenome</name>
    <dbReference type="NCBI Taxonomy" id="412755"/>
    <lineage>
        <taxon>unclassified sequences</taxon>
        <taxon>metagenomes</taxon>
        <taxon>ecological metagenomes</taxon>
    </lineage>
</organism>
<reference evidence="1" key="1">
    <citation type="journal article" date="2015" name="Nature">
        <title>Complex archaea that bridge the gap between prokaryotes and eukaryotes.</title>
        <authorList>
            <person name="Spang A."/>
            <person name="Saw J.H."/>
            <person name="Jorgensen S.L."/>
            <person name="Zaremba-Niedzwiedzka K."/>
            <person name="Martijn J."/>
            <person name="Lind A.E."/>
            <person name="van Eijk R."/>
            <person name="Schleper C."/>
            <person name="Guy L."/>
            <person name="Ettema T.J."/>
        </authorList>
    </citation>
    <scope>NUCLEOTIDE SEQUENCE</scope>
</reference>
<gene>
    <name evidence="1" type="ORF">LCGC14_2943270</name>
</gene>
<comment type="caution">
    <text evidence="1">The sequence shown here is derived from an EMBL/GenBank/DDBJ whole genome shotgun (WGS) entry which is preliminary data.</text>
</comment>
<protein>
    <submittedName>
        <fullName evidence="1">Uncharacterized protein</fullName>
    </submittedName>
</protein>
<dbReference type="AlphaFoldDB" id="A0A0F9A8E3"/>
<name>A0A0F9A8E3_9ZZZZ</name>
<accession>A0A0F9A8E3</accession>
<proteinExistence type="predicted"/>
<dbReference type="EMBL" id="LAZR01059096">
    <property type="protein sequence ID" value="KKK68516.1"/>
    <property type="molecule type" value="Genomic_DNA"/>
</dbReference>